<comment type="caution">
    <text evidence="6">The sequence shown here is derived from an EMBL/GenBank/DDBJ whole genome shotgun (WGS) entry which is preliminary data.</text>
</comment>
<dbReference type="SMART" id="SM00422">
    <property type="entry name" value="HTH_MERR"/>
    <property type="match status" value="1"/>
</dbReference>
<dbReference type="InterPro" id="IPR003759">
    <property type="entry name" value="Cbl-bd_cap"/>
</dbReference>
<dbReference type="Pfam" id="PF13411">
    <property type="entry name" value="MerR_1"/>
    <property type="match status" value="1"/>
</dbReference>
<dbReference type="Gene3D" id="1.10.1660.10">
    <property type="match status" value="1"/>
</dbReference>
<dbReference type="PANTHER" id="PTHR30204">
    <property type="entry name" value="REDOX-CYCLING DRUG-SENSING TRANSCRIPTIONAL ACTIVATOR SOXR"/>
    <property type="match status" value="1"/>
</dbReference>
<dbReference type="InterPro" id="IPR036594">
    <property type="entry name" value="Meth_synthase_dom"/>
</dbReference>
<dbReference type="Proteomes" id="UP001595733">
    <property type="component" value="Unassembled WGS sequence"/>
</dbReference>
<dbReference type="PANTHER" id="PTHR30204:SF69">
    <property type="entry name" value="MERR-FAMILY TRANSCRIPTIONAL REGULATOR"/>
    <property type="match status" value="1"/>
</dbReference>
<keyword evidence="4" id="KW-0804">Transcription</keyword>
<dbReference type="Gene3D" id="1.10.1240.10">
    <property type="entry name" value="Methionine synthase domain"/>
    <property type="match status" value="1"/>
</dbReference>
<sequence length="301" mass="34469">MKGNYNIQQVADVTGLSKQVIRKWEERYQLIVPERMDNGYRIYQDHDIATLLRVKRLSDEGYSIKQAAILIAKEREIGTSSEALTPLPHVEEWNEYVFQLLENGANCEELEINRILHQAHQDLGLDKFLNNAVLPFLREVGTRWEKKQWDEHQEAVSSMVVRDFLVQIRRNYPYRDDAPLVLGACLPGELHEVPLHILLLQFMVRGWKSFMIGASPAPGSIEALIERLRPKIVLLSASTSVPLLEHPETLEKLDLFAKAYPKINFYAGGIGIEKYLETHPLDAIHYAPDLVSVLSKQNTVH</sequence>
<reference evidence="7" key="1">
    <citation type="journal article" date="2019" name="Int. J. Syst. Evol. Microbiol.">
        <title>The Global Catalogue of Microorganisms (GCM) 10K type strain sequencing project: providing services to taxonomists for standard genome sequencing and annotation.</title>
        <authorList>
            <consortium name="The Broad Institute Genomics Platform"/>
            <consortium name="The Broad Institute Genome Sequencing Center for Infectious Disease"/>
            <person name="Wu L."/>
            <person name="Ma J."/>
        </authorList>
    </citation>
    <scope>NUCLEOTIDE SEQUENCE [LARGE SCALE GENOMIC DNA]</scope>
    <source>
        <strain evidence="7">CCUG 50353</strain>
    </source>
</reference>
<name>A0ABV8UUC3_9BACL</name>
<proteinExistence type="predicted"/>
<dbReference type="InterPro" id="IPR036724">
    <property type="entry name" value="Cobalamin-bd_sf"/>
</dbReference>
<dbReference type="PROSITE" id="PS50937">
    <property type="entry name" value="HTH_MERR_2"/>
    <property type="match status" value="1"/>
</dbReference>
<keyword evidence="7" id="KW-1185">Reference proteome</keyword>
<dbReference type="CDD" id="cd01104">
    <property type="entry name" value="HTH_MlrA-CarA"/>
    <property type="match status" value="1"/>
</dbReference>
<evidence type="ECO:0000259" key="5">
    <source>
        <dbReference type="PROSITE" id="PS50937"/>
    </source>
</evidence>
<dbReference type="EMBL" id="JBHSEF010000021">
    <property type="protein sequence ID" value="MFC4354936.1"/>
    <property type="molecule type" value="Genomic_DNA"/>
</dbReference>
<keyword evidence="3" id="KW-0238">DNA-binding</keyword>
<evidence type="ECO:0000313" key="7">
    <source>
        <dbReference type="Proteomes" id="UP001595733"/>
    </source>
</evidence>
<keyword evidence="1" id="KW-0678">Repressor</keyword>
<organism evidence="6 7">
    <name type="scientific">Chryseomicrobium palamuruense</name>
    <dbReference type="NCBI Taxonomy" id="682973"/>
    <lineage>
        <taxon>Bacteria</taxon>
        <taxon>Bacillati</taxon>
        <taxon>Bacillota</taxon>
        <taxon>Bacilli</taxon>
        <taxon>Bacillales</taxon>
        <taxon>Caryophanaceae</taxon>
        <taxon>Chryseomicrobium</taxon>
    </lineage>
</organism>
<dbReference type="Pfam" id="PF02607">
    <property type="entry name" value="B12-binding_2"/>
    <property type="match status" value="1"/>
</dbReference>
<dbReference type="RefSeq" id="WP_378141229.1">
    <property type="nucleotide sequence ID" value="NZ_JBHSEF010000021.1"/>
</dbReference>
<accession>A0ABV8UUC3</accession>
<dbReference type="SUPFAM" id="SSF46955">
    <property type="entry name" value="Putative DNA-binding domain"/>
    <property type="match status" value="1"/>
</dbReference>
<gene>
    <name evidence="6" type="ORF">ACFO0S_07735</name>
</gene>
<dbReference type="Gene3D" id="3.40.50.280">
    <property type="entry name" value="Cobalamin-binding domain"/>
    <property type="match status" value="1"/>
</dbReference>
<evidence type="ECO:0000313" key="6">
    <source>
        <dbReference type="EMBL" id="MFC4354936.1"/>
    </source>
</evidence>
<dbReference type="InterPro" id="IPR047057">
    <property type="entry name" value="MerR_fam"/>
</dbReference>
<feature type="domain" description="HTH merR-type" evidence="5">
    <location>
        <begin position="4"/>
        <end position="73"/>
    </location>
</feature>
<dbReference type="SUPFAM" id="SSF52242">
    <property type="entry name" value="Cobalamin (vitamin B12)-binding domain"/>
    <property type="match status" value="1"/>
</dbReference>
<dbReference type="InterPro" id="IPR000551">
    <property type="entry name" value="MerR-type_HTH_dom"/>
</dbReference>
<dbReference type="InterPro" id="IPR009061">
    <property type="entry name" value="DNA-bd_dom_put_sf"/>
</dbReference>
<evidence type="ECO:0000256" key="2">
    <source>
        <dbReference type="ARBA" id="ARBA00023015"/>
    </source>
</evidence>
<evidence type="ECO:0000256" key="1">
    <source>
        <dbReference type="ARBA" id="ARBA00022491"/>
    </source>
</evidence>
<protein>
    <submittedName>
        <fullName evidence="6">MerR family transcriptional regulator</fullName>
    </submittedName>
</protein>
<evidence type="ECO:0000256" key="3">
    <source>
        <dbReference type="ARBA" id="ARBA00023125"/>
    </source>
</evidence>
<keyword evidence="2" id="KW-0805">Transcription regulation</keyword>
<evidence type="ECO:0000256" key="4">
    <source>
        <dbReference type="ARBA" id="ARBA00023163"/>
    </source>
</evidence>